<dbReference type="AlphaFoldDB" id="A0A0G4FS99"/>
<sequence>MKFSFLEAALVLFSLVAFLADAKPCGSFSSPKEQAICTYASNFLLKMFSEVKAGEKKTVNHVRVHLLPYMGGELTLEALKTDSPDDAGCLVCYADPPTGEGLTGLRNSLDSASLAAYDKFQVCFPRLTEALLGAFPQTADGVWISFPSAARGGKGSPTVEEVVRQVVSTAFAKHPEVLSCSLDCEETGTCVEPAIQ</sequence>
<keyword evidence="1" id="KW-0732">Signal</keyword>
<reference evidence="2" key="1">
    <citation type="submission" date="2014-11" db="EMBL/GenBank/DDBJ databases">
        <authorList>
            <person name="Otto D Thomas"/>
            <person name="Naeem Raeece"/>
        </authorList>
    </citation>
    <scope>NUCLEOTIDE SEQUENCE</scope>
</reference>
<dbReference type="EMBL" id="CDMZ01000595">
    <property type="protein sequence ID" value="CEM17575.1"/>
    <property type="molecule type" value="Genomic_DNA"/>
</dbReference>
<proteinExistence type="predicted"/>
<dbReference type="VEuPathDB" id="CryptoDB:Cvel_3689"/>
<protein>
    <submittedName>
        <fullName evidence="2">Uncharacterized protein</fullName>
    </submittedName>
</protein>
<accession>A0A0G4FS99</accession>
<name>A0A0G4FS99_9ALVE</name>
<evidence type="ECO:0000256" key="1">
    <source>
        <dbReference type="SAM" id="SignalP"/>
    </source>
</evidence>
<organism evidence="2">
    <name type="scientific">Chromera velia CCMP2878</name>
    <dbReference type="NCBI Taxonomy" id="1169474"/>
    <lineage>
        <taxon>Eukaryota</taxon>
        <taxon>Sar</taxon>
        <taxon>Alveolata</taxon>
        <taxon>Colpodellida</taxon>
        <taxon>Chromeraceae</taxon>
        <taxon>Chromera</taxon>
    </lineage>
</organism>
<feature type="chain" id="PRO_5005189687" evidence="1">
    <location>
        <begin position="23"/>
        <end position="196"/>
    </location>
</feature>
<dbReference type="PhylomeDB" id="A0A0G4FS99"/>
<feature type="signal peptide" evidence="1">
    <location>
        <begin position="1"/>
        <end position="22"/>
    </location>
</feature>
<gene>
    <name evidence="2" type="ORF">Cvel_3689</name>
</gene>
<evidence type="ECO:0000313" key="2">
    <source>
        <dbReference type="EMBL" id="CEM17575.1"/>
    </source>
</evidence>